<name>A0A2A7UX28_COMTR</name>
<comment type="caution">
    <text evidence="1">The sequence shown here is derived from an EMBL/GenBank/DDBJ whole genome shotgun (WGS) entry which is preliminary data.</text>
</comment>
<dbReference type="AlphaFoldDB" id="A0A2A7UX28"/>
<sequence>MDETRAELRSSTTALDGVKGQLFGSRWFLRRVVAWILHGHRCQMAFQPRRNLQMDRCYLQLGSVVAKP</sequence>
<keyword evidence="2" id="KW-1185">Reference proteome</keyword>
<evidence type="ECO:0000313" key="2">
    <source>
        <dbReference type="Proteomes" id="UP000220246"/>
    </source>
</evidence>
<evidence type="ECO:0000313" key="1">
    <source>
        <dbReference type="EMBL" id="PEH89741.1"/>
    </source>
</evidence>
<accession>A0A2A7UX28</accession>
<organism evidence="1 2">
    <name type="scientific">Comamonas terrigena</name>
    <dbReference type="NCBI Taxonomy" id="32013"/>
    <lineage>
        <taxon>Bacteria</taxon>
        <taxon>Pseudomonadati</taxon>
        <taxon>Pseudomonadota</taxon>
        <taxon>Betaproteobacteria</taxon>
        <taxon>Burkholderiales</taxon>
        <taxon>Comamonadaceae</taxon>
        <taxon>Comamonas</taxon>
    </lineage>
</organism>
<dbReference type="EMBL" id="PDEA01000001">
    <property type="protein sequence ID" value="PEH89741.1"/>
    <property type="molecule type" value="Genomic_DNA"/>
</dbReference>
<protein>
    <submittedName>
        <fullName evidence="1">Uncharacterized protein</fullName>
    </submittedName>
</protein>
<gene>
    <name evidence="1" type="ORF">CRM82_15055</name>
</gene>
<proteinExistence type="predicted"/>
<reference evidence="2" key="1">
    <citation type="submission" date="2017-09" db="EMBL/GenBank/DDBJ databases">
        <title>FDA dAtabase for Regulatory Grade micrObial Sequences (FDA-ARGOS): Supporting development and validation of Infectious Disease Dx tests.</title>
        <authorList>
            <person name="Minogue T."/>
            <person name="Wolcott M."/>
            <person name="Wasieloski L."/>
            <person name="Aguilar W."/>
            <person name="Moore D."/>
            <person name="Tallon L."/>
            <person name="Sadzewicz L."/>
            <person name="Ott S."/>
            <person name="Zhao X."/>
            <person name="Nagaraj S."/>
            <person name="Vavikolanu K."/>
            <person name="Aluvathingal J."/>
            <person name="Nadendla S."/>
            <person name="Sichtig H."/>
        </authorList>
    </citation>
    <scope>NUCLEOTIDE SEQUENCE [LARGE SCALE GENOMIC DNA]</scope>
    <source>
        <strain evidence="2">FDAARGOS_394</strain>
    </source>
</reference>
<dbReference type="Proteomes" id="UP000220246">
    <property type="component" value="Unassembled WGS sequence"/>
</dbReference>